<proteinExistence type="predicted"/>
<evidence type="ECO:0000313" key="1">
    <source>
        <dbReference type="EMBL" id="AXF75090.1"/>
    </source>
</evidence>
<evidence type="ECO:0000313" key="2">
    <source>
        <dbReference type="EMBL" id="AXF75124.1"/>
    </source>
</evidence>
<organism evidence="1 3">
    <name type="scientific">Erwinia tracheiphila</name>
    <dbReference type="NCBI Taxonomy" id="65700"/>
    <lineage>
        <taxon>Bacteria</taxon>
        <taxon>Pseudomonadati</taxon>
        <taxon>Pseudomonadota</taxon>
        <taxon>Gammaproteobacteria</taxon>
        <taxon>Enterobacterales</taxon>
        <taxon>Erwiniaceae</taxon>
        <taxon>Erwinia</taxon>
    </lineage>
</organism>
<dbReference type="PANTHER" id="PTHR36572">
    <property type="entry name" value="DNA DAMAGE-INDUCIBLE PROTEIN I-RELATED"/>
    <property type="match status" value="1"/>
</dbReference>
<dbReference type="EMBL" id="CP013970">
    <property type="protein sequence ID" value="AXF75124.1"/>
    <property type="molecule type" value="Genomic_DNA"/>
</dbReference>
<dbReference type="AlphaFoldDB" id="A0A345CNS3"/>
<dbReference type="Gene3D" id="3.30.910.10">
    <property type="entry name" value="DinI-like"/>
    <property type="match status" value="1"/>
</dbReference>
<gene>
    <name evidence="1" type="ORF">AV903_01540</name>
    <name evidence="2" type="ORF">AV903_01730</name>
</gene>
<dbReference type="PANTHER" id="PTHR36572:SF2">
    <property type="entry name" value="DNA DAMAGE-INDUCIBLE PROTEIN I"/>
    <property type="match status" value="1"/>
</dbReference>
<sequence length="81" mass="9309">MRVEISIAKEKYGKLPKTAPSALQEEMTKRLSKQYQDIEVIVKPAGSDGLSVFRAADKDETKKNVEKMLQEVWESADDWFF</sequence>
<reference evidence="1 3" key="2">
    <citation type="submission" date="2016-01" db="EMBL/GenBank/DDBJ databases">
        <authorList>
            <person name="Oliw E.H."/>
        </authorList>
    </citation>
    <scope>NUCLEOTIDE SEQUENCE [LARGE SCALE GENOMIC DNA]</scope>
    <source>
        <strain evidence="1 3">MDcuke</strain>
    </source>
</reference>
<name>A0A345CNS3_9GAMM</name>
<dbReference type="SUPFAM" id="SSF54857">
    <property type="entry name" value="DNA damage-inducible protein DinI"/>
    <property type="match status" value="1"/>
</dbReference>
<dbReference type="Proteomes" id="UP000264980">
    <property type="component" value="Chromosome"/>
</dbReference>
<dbReference type="RefSeq" id="WP_233478880.1">
    <property type="nucleotide sequence ID" value="NZ_CP013970.1"/>
</dbReference>
<dbReference type="EMBL" id="CP013970">
    <property type="protein sequence ID" value="AXF75090.1"/>
    <property type="molecule type" value="Genomic_DNA"/>
</dbReference>
<dbReference type="Pfam" id="PF06183">
    <property type="entry name" value="DinI"/>
    <property type="match status" value="1"/>
</dbReference>
<evidence type="ECO:0000313" key="3">
    <source>
        <dbReference type="Proteomes" id="UP000264980"/>
    </source>
</evidence>
<dbReference type="GO" id="GO:0009432">
    <property type="term" value="P:SOS response"/>
    <property type="evidence" value="ECO:0007669"/>
    <property type="project" value="TreeGrafter"/>
</dbReference>
<dbReference type="InterPro" id="IPR010391">
    <property type="entry name" value="DNA_damage-inducible_DinI-like"/>
</dbReference>
<protein>
    <submittedName>
        <fullName evidence="1">DinI family protein</fullName>
    </submittedName>
</protein>
<reference evidence="3" key="1">
    <citation type="submission" date="2016-01" db="EMBL/GenBank/DDBJ databases">
        <authorList>
            <person name="Shapiro L."/>
        </authorList>
    </citation>
    <scope>NUCLEOTIDE SEQUENCE [LARGE SCALE GENOMIC DNA]</scope>
    <source>
        <strain evidence="3">MDcuke</strain>
    </source>
</reference>
<dbReference type="InterPro" id="IPR036687">
    <property type="entry name" value="DinI-like_sf"/>
</dbReference>
<accession>A0A345CNS3</accession>